<keyword evidence="1" id="KW-1133">Transmembrane helix</keyword>
<dbReference type="InterPro" id="IPR020094">
    <property type="entry name" value="TruA/RsuA/RluB/E/F_N"/>
</dbReference>
<keyword evidence="1" id="KW-0812">Transmembrane</keyword>
<comment type="caution">
    <text evidence="2">The sequence shown here is derived from an EMBL/GenBank/DDBJ whole genome shotgun (WGS) entry which is preliminary data.</text>
</comment>
<dbReference type="Proteomes" id="UP000822688">
    <property type="component" value="Chromosome V"/>
</dbReference>
<dbReference type="GO" id="GO:0009982">
    <property type="term" value="F:pseudouridine synthase activity"/>
    <property type="evidence" value="ECO:0007669"/>
    <property type="project" value="InterPro"/>
</dbReference>
<dbReference type="Gene3D" id="3.30.70.580">
    <property type="entry name" value="Pseudouridine synthase I, catalytic domain, N-terminal subdomain"/>
    <property type="match status" value="1"/>
</dbReference>
<gene>
    <name evidence="2" type="ORF">KC19_VG134900</name>
</gene>
<dbReference type="EMBL" id="CM026426">
    <property type="protein sequence ID" value="KAG0572928.1"/>
    <property type="molecule type" value="Genomic_DNA"/>
</dbReference>
<evidence type="ECO:0000313" key="2">
    <source>
        <dbReference type="EMBL" id="KAG0572928.1"/>
    </source>
</evidence>
<keyword evidence="1" id="KW-0472">Membrane</keyword>
<organism evidence="2 3">
    <name type="scientific">Ceratodon purpureus</name>
    <name type="common">Fire moss</name>
    <name type="synonym">Dicranum purpureum</name>
    <dbReference type="NCBI Taxonomy" id="3225"/>
    <lineage>
        <taxon>Eukaryota</taxon>
        <taxon>Viridiplantae</taxon>
        <taxon>Streptophyta</taxon>
        <taxon>Embryophyta</taxon>
        <taxon>Bryophyta</taxon>
        <taxon>Bryophytina</taxon>
        <taxon>Bryopsida</taxon>
        <taxon>Dicranidae</taxon>
        <taxon>Pseudoditrichales</taxon>
        <taxon>Ditrichaceae</taxon>
        <taxon>Ceratodon</taxon>
    </lineage>
</organism>
<reference evidence="2" key="1">
    <citation type="submission" date="2020-06" db="EMBL/GenBank/DDBJ databases">
        <title>WGS assembly of Ceratodon purpureus strain R40.</title>
        <authorList>
            <person name="Carey S.B."/>
            <person name="Jenkins J."/>
            <person name="Shu S."/>
            <person name="Lovell J.T."/>
            <person name="Sreedasyam A."/>
            <person name="Maumus F."/>
            <person name="Tiley G.P."/>
            <person name="Fernandez-Pozo N."/>
            <person name="Barry K."/>
            <person name="Chen C."/>
            <person name="Wang M."/>
            <person name="Lipzen A."/>
            <person name="Daum C."/>
            <person name="Saski C.A."/>
            <person name="Payton A.C."/>
            <person name="Mcbreen J.C."/>
            <person name="Conrad R.E."/>
            <person name="Kollar L.M."/>
            <person name="Olsson S."/>
            <person name="Huttunen S."/>
            <person name="Landis J.B."/>
            <person name="Wickett N.J."/>
            <person name="Johnson M.G."/>
            <person name="Rensing S.A."/>
            <person name="Grimwood J."/>
            <person name="Schmutz J."/>
            <person name="Mcdaniel S.F."/>
        </authorList>
    </citation>
    <scope>NUCLEOTIDE SEQUENCE</scope>
    <source>
        <strain evidence="2">R40</strain>
    </source>
</reference>
<evidence type="ECO:0000256" key="1">
    <source>
        <dbReference type="SAM" id="Phobius"/>
    </source>
</evidence>
<evidence type="ECO:0000313" key="3">
    <source>
        <dbReference type="Proteomes" id="UP000822688"/>
    </source>
</evidence>
<feature type="transmembrane region" description="Helical" evidence="1">
    <location>
        <begin position="51"/>
        <end position="70"/>
    </location>
</feature>
<protein>
    <submittedName>
        <fullName evidence="2">Uncharacterized protein</fullName>
    </submittedName>
</protein>
<proteinExistence type="predicted"/>
<accession>A0A8T0HQU8</accession>
<name>A0A8T0HQU8_CERPU</name>
<sequence>MAGSMSHYCTRHVALKIMYIGSSYQGFASRATSPNKVEVQILPDWQSSLLALMRLYSCLLLFLLSLGFTFSV</sequence>
<keyword evidence="3" id="KW-1185">Reference proteome</keyword>
<dbReference type="GO" id="GO:0003723">
    <property type="term" value="F:RNA binding"/>
    <property type="evidence" value="ECO:0007669"/>
    <property type="project" value="InterPro"/>
</dbReference>
<dbReference type="AlphaFoldDB" id="A0A8T0HQU8"/>